<dbReference type="InParanoid" id="A0A0C3FC85"/>
<dbReference type="AlphaFoldDB" id="A0A0C3FC85"/>
<sequence length="114" mass="12816">MDALTQFSDRWRDVRFIIPPSMLNSLATTKNTFSRLQSLAIAFPLEFRFMNLTVDAIEYAPSATLNWAIWLFEIIEASMGTDNTLSLGGFQSGRVLGDIVPNTSSRRMHPDCPT</sequence>
<evidence type="ECO:0000313" key="2">
    <source>
        <dbReference type="Proteomes" id="UP000054166"/>
    </source>
</evidence>
<organism evidence="1 2">
    <name type="scientific">Piloderma croceum (strain F 1598)</name>
    <dbReference type="NCBI Taxonomy" id="765440"/>
    <lineage>
        <taxon>Eukaryota</taxon>
        <taxon>Fungi</taxon>
        <taxon>Dikarya</taxon>
        <taxon>Basidiomycota</taxon>
        <taxon>Agaricomycotina</taxon>
        <taxon>Agaricomycetes</taxon>
        <taxon>Agaricomycetidae</taxon>
        <taxon>Atheliales</taxon>
        <taxon>Atheliaceae</taxon>
        <taxon>Piloderma</taxon>
    </lineage>
</organism>
<name>A0A0C3FC85_PILCF</name>
<protein>
    <submittedName>
        <fullName evidence="1">Uncharacterized protein</fullName>
    </submittedName>
</protein>
<accession>A0A0C3FC85</accession>
<evidence type="ECO:0000313" key="1">
    <source>
        <dbReference type="EMBL" id="KIM82225.1"/>
    </source>
</evidence>
<reference evidence="1 2" key="1">
    <citation type="submission" date="2014-04" db="EMBL/GenBank/DDBJ databases">
        <authorList>
            <consortium name="DOE Joint Genome Institute"/>
            <person name="Kuo A."/>
            <person name="Tarkka M."/>
            <person name="Buscot F."/>
            <person name="Kohler A."/>
            <person name="Nagy L.G."/>
            <person name="Floudas D."/>
            <person name="Copeland A."/>
            <person name="Barry K.W."/>
            <person name="Cichocki N."/>
            <person name="Veneault-Fourrey C."/>
            <person name="LaButti K."/>
            <person name="Lindquist E.A."/>
            <person name="Lipzen A."/>
            <person name="Lundell T."/>
            <person name="Morin E."/>
            <person name="Murat C."/>
            <person name="Sun H."/>
            <person name="Tunlid A."/>
            <person name="Henrissat B."/>
            <person name="Grigoriev I.V."/>
            <person name="Hibbett D.S."/>
            <person name="Martin F."/>
            <person name="Nordberg H.P."/>
            <person name="Cantor M.N."/>
            <person name="Hua S.X."/>
        </authorList>
    </citation>
    <scope>NUCLEOTIDE SEQUENCE [LARGE SCALE GENOMIC DNA]</scope>
    <source>
        <strain evidence="1 2">F 1598</strain>
    </source>
</reference>
<proteinExistence type="predicted"/>
<gene>
    <name evidence="1" type="ORF">PILCRDRAFT_8054</name>
</gene>
<reference evidence="2" key="2">
    <citation type="submission" date="2015-01" db="EMBL/GenBank/DDBJ databases">
        <title>Evolutionary Origins and Diversification of the Mycorrhizal Mutualists.</title>
        <authorList>
            <consortium name="DOE Joint Genome Institute"/>
            <consortium name="Mycorrhizal Genomics Consortium"/>
            <person name="Kohler A."/>
            <person name="Kuo A."/>
            <person name="Nagy L.G."/>
            <person name="Floudas D."/>
            <person name="Copeland A."/>
            <person name="Barry K.W."/>
            <person name="Cichocki N."/>
            <person name="Veneault-Fourrey C."/>
            <person name="LaButti K."/>
            <person name="Lindquist E.A."/>
            <person name="Lipzen A."/>
            <person name="Lundell T."/>
            <person name="Morin E."/>
            <person name="Murat C."/>
            <person name="Riley R."/>
            <person name="Ohm R."/>
            <person name="Sun H."/>
            <person name="Tunlid A."/>
            <person name="Henrissat B."/>
            <person name="Grigoriev I.V."/>
            <person name="Hibbett D.S."/>
            <person name="Martin F."/>
        </authorList>
    </citation>
    <scope>NUCLEOTIDE SEQUENCE [LARGE SCALE GENOMIC DNA]</scope>
    <source>
        <strain evidence="2">F 1598</strain>
    </source>
</reference>
<dbReference type="Proteomes" id="UP000054166">
    <property type="component" value="Unassembled WGS sequence"/>
</dbReference>
<dbReference type="EMBL" id="KN832995">
    <property type="protein sequence ID" value="KIM82225.1"/>
    <property type="molecule type" value="Genomic_DNA"/>
</dbReference>
<keyword evidence="2" id="KW-1185">Reference proteome</keyword>
<dbReference type="HOGENOM" id="CLU_2121976_0_0_1"/>